<keyword evidence="1" id="KW-1133">Transmembrane helix</keyword>
<keyword evidence="1" id="KW-0812">Transmembrane</keyword>
<keyword evidence="3" id="KW-1185">Reference proteome</keyword>
<evidence type="ECO:0000313" key="3">
    <source>
        <dbReference type="Proteomes" id="UP000218334"/>
    </source>
</evidence>
<sequence>MAVIPGAFVVPSSLPSTLKGACLSSLSSGIGVPIFTPPSHSTSPALLDPPSFLSFQVSPPQDNTRAPPHSIGPPAPVVIVLVVLDVGVLVVSYALCGPSRAEMATDIQSWDVMHSV</sequence>
<feature type="transmembrane region" description="Helical" evidence="1">
    <location>
        <begin position="75"/>
        <end position="96"/>
    </location>
</feature>
<evidence type="ECO:0000313" key="2">
    <source>
        <dbReference type="EMBL" id="PBK72212.1"/>
    </source>
</evidence>
<reference evidence="3" key="1">
    <citation type="journal article" date="2017" name="Nat. Ecol. Evol.">
        <title>Genome expansion and lineage-specific genetic innovations in the forest pathogenic fungi Armillaria.</title>
        <authorList>
            <person name="Sipos G."/>
            <person name="Prasanna A.N."/>
            <person name="Walter M.C."/>
            <person name="O'Connor E."/>
            <person name="Balint B."/>
            <person name="Krizsan K."/>
            <person name="Kiss B."/>
            <person name="Hess J."/>
            <person name="Varga T."/>
            <person name="Slot J."/>
            <person name="Riley R."/>
            <person name="Boka B."/>
            <person name="Rigling D."/>
            <person name="Barry K."/>
            <person name="Lee J."/>
            <person name="Mihaltcheva S."/>
            <person name="LaButti K."/>
            <person name="Lipzen A."/>
            <person name="Waldron R."/>
            <person name="Moloney N.M."/>
            <person name="Sperisen C."/>
            <person name="Kredics L."/>
            <person name="Vagvoelgyi C."/>
            <person name="Patrignani A."/>
            <person name="Fitzpatrick D."/>
            <person name="Nagy I."/>
            <person name="Doyle S."/>
            <person name="Anderson J.B."/>
            <person name="Grigoriev I.V."/>
            <person name="Gueldener U."/>
            <person name="Muensterkoetter M."/>
            <person name="Nagy L.G."/>
        </authorList>
    </citation>
    <scope>NUCLEOTIDE SEQUENCE [LARGE SCALE GENOMIC DNA]</scope>
    <source>
        <strain evidence="3">28-4</strain>
    </source>
</reference>
<name>A0A2H3BZ12_9AGAR</name>
<organism evidence="2 3">
    <name type="scientific">Armillaria solidipes</name>
    <dbReference type="NCBI Taxonomy" id="1076256"/>
    <lineage>
        <taxon>Eukaryota</taxon>
        <taxon>Fungi</taxon>
        <taxon>Dikarya</taxon>
        <taxon>Basidiomycota</taxon>
        <taxon>Agaricomycotina</taxon>
        <taxon>Agaricomycetes</taxon>
        <taxon>Agaricomycetidae</taxon>
        <taxon>Agaricales</taxon>
        <taxon>Marasmiineae</taxon>
        <taxon>Physalacriaceae</taxon>
        <taxon>Armillaria</taxon>
    </lineage>
</organism>
<proteinExistence type="predicted"/>
<gene>
    <name evidence="2" type="ORF">ARMSODRAFT_1016188</name>
</gene>
<dbReference type="AlphaFoldDB" id="A0A2H3BZ12"/>
<protein>
    <submittedName>
        <fullName evidence="2">Uncharacterized protein</fullName>
    </submittedName>
</protein>
<dbReference type="EMBL" id="KZ293422">
    <property type="protein sequence ID" value="PBK72212.1"/>
    <property type="molecule type" value="Genomic_DNA"/>
</dbReference>
<dbReference type="Proteomes" id="UP000218334">
    <property type="component" value="Unassembled WGS sequence"/>
</dbReference>
<evidence type="ECO:0000256" key="1">
    <source>
        <dbReference type="SAM" id="Phobius"/>
    </source>
</evidence>
<keyword evidence="1" id="KW-0472">Membrane</keyword>
<accession>A0A2H3BZ12</accession>